<keyword evidence="1" id="KW-0805">Transcription regulation</keyword>
<dbReference type="CDD" id="cd01575">
    <property type="entry name" value="PBP1_GntR"/>
    <property type="match status" value="1"/>
</dbReference>
<accession>A0ABU8TMH7</accession>
<dbReference type="RefSeq" id="WP_340275381.1">
    <property type="nucleotide sequence ID" value="NZ_JBAKIA010000010.1"/>
</dbReference>
<protein>
    <submittedName>
        <fullName evidence="6">LacI family DNA-binding transcriptional regulator</fullName>
    </submittedName>
</protein>
<proteinExistence type="predicted"/>
<dbReference type="GO" id="GO:0003677">
    <property type="term" value="F:DNA binding"/>
    <property type="evidence" value="ECO:0007669"/>
    <property type="project" value="UniProtKB-KW"/>
</dbReference>
<dbReference type="PROSITE" id="PS50932">
    <property type="entry name" value="HTH_LACI_2"/>
    <property type="match status" value="1"/>
</dbReference>
<dbReference type="Pfam" id="PF00356">
    <property type="entry name" value="LacI"/>
    <property type="match status" value="1"/>
</dbReference>
<gene>
    <name evidence="6" type="ORF">V6575_14795</name>
</gene>
<keyword evidence="7" id="KW-1185">Reference proteome</keyword>
<evidence type="ECO:0000256" key="1">
    <source>
        <dbReference type="ARBA" id="ARBA00023015"/>
    </source>
</evidence>
<evidence type="ECO:0000256" key="2">
    <source>
        <dbReference type="ARBA" id="ARBA00023125"/>
    </source>
</evidence>
<sequence>MSKTDMISDITSNARKTPSRAVTMAAVGRMAGVSQVTVSRALSDPSKVSSETLRKIKEAIEATGFVPNAIAGALASKRSMLISALVPSITNITYTSMIKPFNEVMRQNGYEILLSETGLAPDDEEKLIAAHLSRRPDAMLLTGMRHTVAARRSLLGAGIPVVEVWDTTETPIDLCVGFSHMEAGRSVAEFAAGKGYVRAATVSAGDERALRRKNAFSDRFTALTGNVVLESNFEAQASLANGRAGLSDLIDQHGFGDGVIFCSSDILAHGVVIEAQARGLRVPEDIAVIGFGDQDFAAHTHPAITTVRVDREALGRAAADALVQRFAGIDLTAPLIDIGFEIQDRASS</sequence>
<dbReference type="InterPro" id="IPR046335">
    <property type="entry name" value="LacI/GalR-like_sensor"/>
</dbReference>
<dbReference type="CDD" id="cd01392">
    <property type="entry name" value="HTH_LacI"/>
    <property type="match status" value="1"/>
</dbReference>
<reference evidence="6 7" key="1">
    <citation type="submission" date="2024-02" db="EMBL/GenBank/DDBJ databases">
        <title>Roseibium algae sp. nov., isolated from marine alga (Grateloupia sp.), showing potential in myo-inositol conversion.</title>
        <authorList>
            <person name="Wang Y."/>
        </authorList>
    </citation>
    <scope>NUCLEOTIDE SEQUENCE [LARGE SCALE GENOMIC DNA]</scope>
    <source>
        <strain evidence="6 7">H3510</strain>
    </source>
</reference>
<evidence type="ECO:0000259" key="4">
    <source>
        <dbReference type="PROSITE" id="PS50932"/>
    </source>
</evidence>
<keyword evidence="3" id="KW-0804">Transcription</keyword>
<dbReference type="InterPro" id="IPR028082">
    <property type="entry name" value="Peripla_BP_I"/>
</dbReference>
<dbReference type="Pfam" id="PF13377">
    <property type="entry name" value="Peripla_BP_3"/>
    <property type="match status" value="1"/>
</dbReference>
<dbReference type="PANTHER" id="PTHR30146">
    <property type="entry name" value="LACI-RELATED TRANSCRIPTIONAL REPRESSOR"/>
    <property type="match status" value="1"/>
</dbReference>
<dbReference type="Gene3D" id="3.40.50.2300">
    <property type="match status" value="2"/>
</dbReference>
<feature type="domain" description="HTH lacI-type" evidence="4">
    <location>
        <begin position="22"/>
        <end position="76"/>
    </location>
</feature>
<dbReference type="PROSITE" id="PS50943">
    <property type="entry name" value="HTH_CROC1"/>
    <property type="match status" value="1"/>
</dbReference>
<dbReference type="InterPro" id="IPR000843">
    <property type="entry name" value="HTH_LacI"/>
</dbReference>
<dbReference type="PANTHER" id="PTHR30146:SF33">
    <property type="entry name" value="TRANSCRIPTIONAL REGULATOR"/>
    <property type="match status" value="1"/>
</dbReference>
<dbReference type="EMBL" id="JBAKIA010000010">
    <property type="protein sequence ID" value="MEJ8475361.1"/>
    <property type="molecule type" value="Genomic_DNA"/>
</dbReference>
<dbReference type="Gene3D" id="1.10.260.40">
    <property type="entry name" value="lambda repressor-like DNA-binding domains"/>
    <property type="match status" value="1"/>
</dbReference>
<keyword evidence="2 6" id="KW-0238">DNA-binding</keyword>
<feature type="domain" description="HTH cro/C1-type" evidence="5">
    <location>
        <begin position="23"/>
        <end position="66"/>
    </location>
</feature>
<dbReference type="SUPFAM" id="SSF47413">
    <property type="entry name" value="lambda repressor-like DNA-binding domains"/>
    <property type="match status" value="1"/>
</dbReference>
<dbReference type="Proteomes" id="UP001385499">
    <property type="component" value="Unassembled WGS sequence"/>
</dbReference>
<name>A0ABU8TMH7_9HYPH</name>
<comment type="caution">
    <text evidence="6">The sequence shown here is derived from an EMBL/GenBank/DDBJ whole genome shotgun (WGS) entry which is preliminary data.</text>
</comment>
<dbReference type="SUPFAM" id="SSF53822">
    <property type="entry name" value="Periplasmic binding protein-like I"/>
    <property type="match status" value="1"/>
</dbReference>
<organism evidence="6 7">
    <name type="scientific">Roseibium algae</name>
    <dbReference type="NCBI Taxonomy" id="3123038"/>
    <lineage>
        <taxon>Bacteria</taxon>
        <taxon>Pseudomonadati</taxon>
        <taxon>Pseudomonadota</taxon>
        <taxon>Alphaproteobacteria</taxon>
        <taxon>Hyphomicrobiales</taxon>
        <taxon>Stappiaceae</taxon>
        <taxon>Roseibium</taxon>
    </lineage>
</organism>
<dbReference type="InterPro" id="IPR010982">
    <property type="entry name" value="Lambda_DNA-bd_dom_sf"/>
</dbReference>
<evidence type="ECO:0000313" key="7">
    <source>
        <dbReference type="Proteomes" id="UP001385499"/>
    </source>
</evidence>
<evidence type="ECO:0000256" key="3">
    <source>
        <dbReference type="ARBA" id="ARBA00023163"/>
    </source>
</evidence>
<dbReference type="InterPro" id="IPR001387">
    <property type="entry name" value="Cro/C1-type_HTH"/>
</dbReference>
<evidence type="ECO:0000313" key="6">
    <source>
        <dbReference type="EMBL" id="MEJ8475361.1"/>
    </source>
</evidence>
<dbReference type="SMART" id="SM00354">
    <property type="entry name" value="HTH_LACI"/>
    <property type="match status" value="1"/>
</dbReference>
<evidence type="ECO:0000259" key="5">
    <source>
        <dbReference type="PROSITE" id="PS50943"/>
    </source>
</evidence>